<name>S8E9V9_FOMSC</name>
<feature type="region of interest" description="Disordered" evidence="8">
    <location>
        <begin position="1"/>
        <end position="21"/>
    </location>
</feature>
<feature type="domain" description="ABC transporter" evidence="10">
    <location>
        <begin position="676"/>
        <end position="927"/>
    </location>
</feature>
<feature type="transmembrane region" description="Helical" evidence="9">
    <location>
        <begin position="461"/>
        <end position="489"/>
    </location>
</feature>
<dbReference type="Gene3D" id="3.40.50.300">
    <property type="entry name" value="P-loop containing nucleotide triphosphate hydrolases"/>
    <property type="match status" value="2"/>
</dbReference>
<gene>
    <name evidence="11" type="ORF">FOMPIDRAFT_1059532</name>
</gene>
<dbReference type="GO" id="GO:0140359">
    <property type="term" value="F:ABC-type transporter activity"/>
    <property type="evidence" value="ECO:0007669"/>
    <property type="project" value="InterPro"/>
</dbReference>
<feature type="transmembrane region" description="Helical" evidence="9">
    <location>
        <begin position="1050"/>
        <end position="1066"/>
    </location>
</feature>
<dbReference type="InterPro" id="IPR050352">
    <property type="entry name" value="ABCG_transporters"/>
</dbReference>
<keyword evidence="3 9" id="KW-0812">Transmembrane</keyword>
<dbReference type="GO" id="GO:0016887">
    <property type="term" value="F:ATP hydrolysis activity"/>
    <property type="evidence" value="ECO:0007669"/>
    <property type="project" value="InterPro"/>
</dbReference>
<dbReference type="InterPro" id="IPR013525">
    <property type="entry name" value="ABC2_TM"/>
</dbReference>
<feature type="domain" description="ABC transporter" evidence="10">
    <location>
        <begin position="61"/>
        <end position="293"/>
    </location>
</feature>
<dbReference type="Proteomes" id="UP000015241">
    <property type="component" value="Unassembled WGS sequence"/>
</dbReference>
<dbReference type="SUPFAM" id="SSF52540">
    <property type="entry name" value="P-loop containing nucleoside triphosphate hydrolases"/>
    <property type="match status" value="2"/>
</dbReference>
<feature type="transmembrane region" description="Helical" evidence="9">
    <location>
        <begin position="534"/>
        <end position="558"/>
    </location>
</feature>
<feature type="transmembrane region" description="Helical" evidence="9">
    <location>
        <begin position="1100"/>
        <end position="1116"/>
    </location>
</feature>
<dbReference type="PANTHER" id="PTHR48041">
    <property type="entry name" value="ABC TRANSPORTER G FAMILY MEMBER 28"/>
    <property type="match status" value="1"/>
</dbReference>
<keyword evidence="12" id="KW-1185">Reference proteome</keyword>
<dbReference type="PROSITE" id="PS50893">
    <property type="entry name" value="ABC_TRANSPORTER_2"/>
    <property type="match status" value="2"/>
</dbReference>
<dbReference type="STRING" id="743788.S8E9V9"/>
<keyword evidence="5" id="KW-0067">ATP-binding</keyword>
<evidence type="ECO:0000256" key="1">
    <source>
        <dbReference type="ARBA" id="ARBA00004141"/>
    </source>
</evidence>
<organism evidence="11 12">
    <name type="scientific">Fomitopsis schrenkii</name>
    <name type="common">Brown rot fungus</name>
    <dbReference type="NCBI Taxonomy" id="2126942"/>
    <lineage>
        <taxon>Eukaryota</taxon>
        <taxon>Fungi</taxon>
        <taxon>Dikarya</taxon>
        <taxon>Basidiomycota</taxon>
        <taxon>Agaricomycotina</taxon>
        <taxon>Agaricomycetes</taxon>
        <taxon>Polyporales</taxon>
        <taxon>Fomitopsis</taxon>
    </lineage>
</organism>
<feature type="transmembrane region" description="Helical" evidence="9">
    <location>
        <begin position="386"/>
        <end position="407"/>
    </location>
</feature>
<dbReference type="InterPro" id="IPR003593">
    <property type="entry name" value="AAA+_ATPase"/>
</dbReference>
<dbReference type="GO" id="GO:0005524">
    <property type="term" value="F:ATP binding"/>
    <property type="evidence" value="ECO:0007669"/>
    <property type="project" value="UniProtKB-KW"/>
</dbReference>
<dbReference type="InterPro" id="IPR017871">
    <property type="entry name" value="ABC_transporter-like_CS"/>
</dbReference>
<dbReference type="Pfam" id="PF00005">
    <property type="entry name" value="ABC_tran"/>
    <property type="match status" value="2"/>
</dbReference>
<dbReference type="GO" id="GO:0016020">
    <property type="term" value="C:membrane"/>
    <property type="evidence" value="ECO:0007669"/>
    <property type="project" value="UniProtKB-SubCell"/>
</dbReference>
<feature type="transmembrane region" description="Helical" evidence="9">
    <location>
        <begin position="1154"/>
        <end position="1176"/>
    </location>
</feature>
<evidence type="ECO:0000256" key="3">
    <source>
        <dbReference type="ARBA" id="ARBA00022692"/>
    </source>
</evidence>
<evidence type="ECO:0000256" key="7">
    <source>
        <dbReference type="ARBA" id="ARBA00023136"/>
    </source>
</evidence>
<feature type="transmembrane region" description="Helical" evidence="9">
    <location>
        <begin position="1128"/>
        <end position="1148"/>
    </location>
</feature>
<proteinExistence type="predicted"/>
<dbReference type="PANTHER" id="PTHR48041:SF91">
    <property type="entry name" value="ABC TRANSPORTER G FAMILY MEMBER 28"/>
    <property type="match status" value="1"/>
</dbReference>
<keyword evidence="6 9" id="KW-1133">Transmembrane helix</keyword>
<feature type="transmembrane region" description="Helical" evidence="9">
    <location>
        <begin position="1240"/>
        <end position="1259"/>
    </location>
</feature>
<dbReference type="Pfam" id="PF01061">
    <property type="entry name" value="ABC2_membrane"/>
    <property type="match status" value="2"/>
</dbReference>
<evidence type="ECO:0000256" key="4">
    <source>
        <dbReference type="ARBA" id="ARBA00022741"/>
    </source>
</evidence>
<feature type="transmembrane region" description="Helical" evidence="9">
    <location>
        <begin position="615"/>
        <end position="639"/>
    </location>
</feature>
<dbReference type="InterPro" id="IPR027417">
    <property type="entry name" value="P-loop_NTPase"/>
</dbReference>
<comment type="subcellular location">
    <subcellularLocation>
        <location evidence="1">Membrane</location>
        <topology evidence="1">Multi-pass membrane protein</topology>
    </subcellularLocation>
</comment>
<dbReference type="SMART" id="SM00382">
    <property type="entry name" value="AAA"/>
    <property type="match status" value="2"/>
</dbReference>
<dbReference type="InterPro" id="IPR003439">
    <property type="entry name" value="ABC_transporter-like_ATP-bd"/>
</dbReference>
<evidence type="ECO:0000256" key="6">
    <source>
        <dbReference type="ARBA" id="ARBA00022989"/>
    </source>
</evidence>
<dbReference type="InParanoid" id="S8E9V9"/>
<reference evidence="11 12" key="1">
    <citation type="journal article" date="2012" name="Science">
        <title>The Paleozoic origin of enzymatic lignin decomposition reconstructed from 31 fungal genomes.</title>
        <authorList>
            <person name="Floudas D."/>
            <person name="Binder M."/>
            <person name="Riley R."/>
            <person name="Barry K."/>
            <person name="Blanchette R.A."/>
            <person name="Henrissat B."/>
            <person name="Martinez A.T."/>
            <person name="Otillar R."/>
            <person name="Spatafora J.W."/>
            <person name="Yadav J.S."/>
            <person name="Aerts A."/>
            <person name="Benoit I."/>
            <person name="Boyd A."/>
            <person name="Carlson A."/>
            <person name="Copeland A."/>
            <person name="Coutinho P.M."/>
            <person name="de Vries R.P."/>
            <person name="Ferreira P."/>
            <person name="Findley K."/>
            <person name="Foster B."/>
            <person name="Gaskell J."/>
            <person name="Glotzer D."/>
            <person name="Gorecki P."/>
            <person name="Heitman J."/>
            <person name="Hesse C."/>
            <person name="Hori C."/>
            <person name="Igarashi K."/>
            <person name="Jurgens J.A."/>
            <person name="Kallen N."/>
            <person name="Kersten P."/>
            <person name="Kohler A."/>
            <person name="Kuees U."/>
            <person name="Kumar T.K.A."/>
            <person name="Kuo A."/>
            <person name="LaButti K."/>
            <person name="Larrondo L.F."/>
            <person name="Lindquist E."/>
            <person name="Ling A."/>
            <person name="Lombard V."/>
            <person name="Lucas S."/>
            <person name="Lundell T."/>
            <person name="Martin R."/>
            <person name="McLaughlin D.J."/>
            <person name="Morgenstern I."/>
            <person name="Morin E."/>
            <person name="Murat C."/>
            <person name="Nagy L.G."/>
            <person name="Nolan M."/>
            <person name="Ohm R.A."/>
            <person name="Patyshakuliyeva A."/>
            <person name="Rokas A."/>
            <person name="Ruiz-Duenas F.J."/>
            <person name="Sabat G."/>
            <person name="Salamov A."/>
            <person name="Samejima M."/>
            <person name="Schmutz J."/>
            <person name="Slot J.C."/>
            <person name="St John F."/>
            <person name="Stenlid J."/>
            <person name="Sun H."/>
            <person name="Sun S."/>
            <person name="Syed K."/>
            <person name="Tsang A."/>
            <person name="Wiebenga A."/>
            <person name="Young D."/>
            <person name="Pisabarro A."/>
            <person name="Eastwood D.C."/>
            <person name="Martin F."/>
            <person name="Cullen D."/>
            <person name="Grigoriev I.V."/>
            <person name="Hibbett D.S."/>
        </authorList>
    </citation>
    <scope>NUCLEOTIDE SEQUENCE</scope>
    <source>
        <strain evidence="12">FP-58527</strain>
    </source>
</reference>
<dbReference type="PROSITE" id="PS00211">
    <property type="entry name" value="ABC_TRANSPORTER_1"/>
    <property type="match status" value="2"/>
</dbReference>
<keyword evidence="2" id="KW-0813">Transport</keyword>
<feature type="transmembrane region" description="Helical" evidence="9">
    <location>
        <begin position="427"/>
        <end position="449"/>
    </location>
</feature>
<evidence type="ECO:0000256" key="8">
    <source>
        <dbReference type="SAM" id="MobiDB-lite"/>
    </source>
</evidence>
<dbReference type="Pfam" id="PF19055">
    <property type="entry name" value="ABC2_membrane_7"/>
    <property type="match status" value="1"/>
</dbReference>
<accession>S8E9V9</accession>
<keyword evidence="4" id="KW-0547">Nucleotide-binding</keyword>
<evidence type="ECO:0000256" key="9">
    <source>
        <dbReference type="SAM" id="Phobius"/>
    </source>
</evidence>
<evidence type="ECO:0000256" key="2">
    <source>
        <dbReference type="ARBA" id="ARBA00022448"/>
    </source>
</evidence>
<dbReference type="AlphaFoldDB" id="S8E9V9"/>
<evidence type="ECO:0000259" key="10">
    <source>
        <dbReference type="PROSITE" id="PS50893"/>
    </source>
</evidence>
<dbReference type="HOGENOM" id="CLU_000604_57_4_1"/>
<feature type="transmembrane region" description="Helical" evidence="9">
    <location>
        <begin position="1011"/>
        <end position="1030"/>
    </location>
</feature>
<dbReference type="OrthoDB" id="66620at2759"/>
<sequence length="1266" mass="138072">MPTESRLSDATQNAKNEREHPDDLHLVSYLLRVQSLTVQAPPAGVPLPLPIPVELPPGIAKRVLGPNSVQEPQLLLEDVSLVCKPGEVLAIIGASGSGKSTLLNAIGRRTGGLKTLSGSVTIHPTSANRNKAADAIGFVPQDDLLLACLTVRETLLFAAGGKSEAVDRTIEELGLQKAADTFVGGGSSGRKGISGGERRRLSIGCVLVRQPSVLILDEPTTGLDTTAAFSVLSLLSSLARRNRTVIMSIHQPRSDAYPLFDRLCLLSHGRVVYSGLRRDVLPWFSNLGYACPTHTNPLDFLIDVSAVDSRDEDAEKASQARVSRLLSAWAEREKKDTEVAGGEQSGAGEDVDVGAGKAWKSSRPGFVKQMVVLTDRALKNVYRDHGLLLGFLLQVAVIGIMAGLTFFKPPETPAGIQTLKTVYYQGVVMFFYLSFILYIYIDCGTLVVFDREREDRLYDVLPWVCSQLLAFLPINIIVPTLYAIIIYFMCGFRHDDLAKNLWIFIGNCILQQHASFAYALLAAAADRNFAQASLVANGLSIALFLSAGYLIVNLPAYIGWTKWMSPYFYGFRWTAITQFRGRYFECPGIEGVERNQCIGDNVLVGLRFNMHTPLWVYPVGIVAFIVVVMGLAVALLQFYHPGGVKHAKNKLSSRERQKKPAKIEDAEVLKRERVDVELRDVGIIVKGSLLSGLERKTILQGVDVTFRPGRLTAVLGPSGAGKSSLLEAIAGQLPPSRFSVTGTIYCNGRPLHVASGHQEQVAFVQQSDGWLLPALTIRETLHYAAELQLRGISKTAKRERAEEVMRAMGLAPVANHIVGGETVKGISGGEKRRLALAVQLLADPAVLLADEPTSGLDAFSALSVIDALRALARSGRTVVASVHQPRSEVWTQVDDVVLLAAGGRVVYAGDKAGIVGWVDGARGAQMPDWWNPADWIVDAVCGDGRDVLVQAWEKDRELRKTEEDVPLADEDLAQAARAHAVGVQKRNAAEYALPVVLSRSWKNLRRQQDVFVARMANPPFLALIFWLFFLRLGHGPSGAQDRIGLLMESSAMPFVGMLAAIAIYPAERNAFYREYKNPASRYGAATFIMSYTLQEIPMQFFAAMLYAVITMVGMGLQIDARRFFEFSFGVFALTNFGESIGIIFASWVTNGGLSVSLVSCALTVLAQTCGIISVTLPRWLAVIAWGSALTYQARVAFINEFSGLVFNCSEEQLASGECLAATGEQIIEQFGFKDRNTAKFTALLLVVLVIYRILAYVAVRARVALL</sequence>
<feature type="transmembrane region" description="Helical" evidence="9">
    <location>
        <begin position="501"/>
        <end position="522"/>
    </location>
</feature>
<dbReference type="eggNOG" id="KOG0065">
    <property type="taxonomic scope" value="Eukaryota"/>
</dbReference>
<protein>
    <recommendedName>
        <fullName evidence="10">ABC transporter domain-containing protein</fullName>
    </recommendedName>
</protein>
<dbReference type="InterPro" id="IPR043926">
    <property type="entry name" value="ABCG_dom"/>
</dbReference>
<dbReference type="EMBL" id="KE504139">
    <property type="protein sequence ID" value="EPT01752.1"/>
    <property type="molecule type" value="Genomic_DNA"/>
</dbReference>
<evidence type="ECO:0000256" key="5">
    <source>
        <dbReference type="ARBA" id="ARBA00022840"/>
    </source>
</evidence>
<evidence type="ECO:0000313" key="12">
    <source>
        <dbReference type="Proteomes" id="UP000015241"/>
    </source>
</evidence>
<evidence type="ECO:0000313" key="11">
    <source>
        <dbReference type="EMBL" id="EPT01752.1"/>
    </source>
</evidence>
<keyword evidence="7 9" id="KW-0472">Membrane</keyword>